<evidence type="ECO:0000313" key="4">
    <source>
        <dbReference type="EnsemblMetazoa" id="ASIC001351-PA"/>
    </source>
</evidence>
<dbReference type="PANTHER" id="PTHR21315:SF2">
    <property type="entry name" value="APRATAXIN AND PNK-LIKE FACTOR"/>
    <property type="match status" value="1"/>
</dbReference>
<feature type="region of interest" description="Disordered" evidence="1">
    <location>
        <begin position="157"/>
        <end position="182"/>
    </location>
</feature>
<dbReference type="VEuPathDB" id="VectorBase:ASIC001351"/>
<feature type="compositionally biased region" description="Basic and acidic residues" evidence="1">
    <location>
        <begin position="25"/>
        <end position="48"/>
    </location>
</feature>
<evidence type="ECO:0000313" key="3">
    <source>
        <dbReference type="EMBL" id="KFB35225.1"/>
    </source>
</evidence>
<dbReference type="GO" id="GO:0008408">
    <property type="term" value="F:3'-5' exonuclease activity"/>
    <property type="evidence" value="ECO:0007669"/>
    <property type="project" value="InterPro"/>
</dbReference>
<feature type="compositionally biased region" description="Polar residues" evidence="1">
    <location>
        <begin position="85"/>
        <end position="98"/>
    </location>
</feature>
<dbReference type="GO" id="GO:0003906">
    <property type="term" value="F:DNA-(apurinic or apyrimidinic site) endonuclease activity"/>
    <property type="evidence" value="ECO:0007669"/>
    <property type="project" value="InterPro"/>
</dbReference>
<feature type="domain" description="PBZ-type" evidence="2">
    <location>
        <begin position="143"/>
        <end position="168"/>
    </location>
</feature>
<feature type="compositionally biased region" description="Basic and acidic residues" evidence="1">
    <location>
        <begin position="157"/>
        <end position="173"/>
    </location>
</feature>
<dbReference type="EnsemblMetazoa" id="ASIC001351-RA">
    <property type="protein sequence ID" value="ASIC001351-PA"/>
    <property type="gene ID" value="ASIC001351"/>
</dbReference>
<evidence type="ECO:0000259" key="2">
    <source>
        <dbReference type="Pfam" id="PF10283"/>
    </source>
</evidence>
<keyword evidence="5" id="KW-1185">Reference proteome</keyword>
<feature type="compositionally biased region" description="Low complexity" evidence="1">
    <location>
        <begin position="50"/>
        <end position="64"/>
    </location>
</feature>
<dbReference type="Pfam" id="PF10283">
    <property type="entry name" value="zf-CCHH"/>
    <property type="match status" value="2"/>
</dbReference>
<dbReference type="EMBL" id="KE524335">
    <property type="protein sequence ID" value="KFB35225.1"/>
    <property type="molecule type" value="Genomic_DNA"/>
</dbReference>
<sequence>MEDLGAIGNVAVDRIPQEVSNNEVALKRKHEDESAVEGAKRNRIHDDEAMPSSSSEAAAHASLSTNAEVVEPLLNIKPDPDADIPNSTSIASCVSTPAQPDEEKVASTSAPPVNVKTDPDGPSAAGVAAGIVVKSPADSGALRPSCDFGIRCYRGGNDHRTSFAHPGDPDYRRPNFPPAPQDAPFCPFGARCYRRNPAHFREYQHPDPSDRKE</sequence>
<protein>
    <submittedName>
        <fullName evidence="3">AGAP004516-PB-like protein</fullName>
    </submittedName>
</protein>
<dbReference type="GO" id="GO:0005634">
    <property type="term" value="C:nucleus"/>
    <property type="evidence" value="ECO:0007669"/>
    <property type="project" value="TreeGrafter"/>
</dbReference>
<dbReference type="GO" id="GO:0035861">
    <property type="term" value="C:site of double-strand break"/>
    <property type="evidence" value="ECO:0007669"/>
    <property type="project" value="TreeGrafter"/>
</dbReference>
<reference evidence="3 5" key="1">
    <citation type="journal article" date="2014" name="BMC Genomics">
        <title>Genome sequence of Anopheles sinensis provides insight into genetics basis of mosquito competence for malaria parasites.</title>
        <authorList>
            <person name="Zhou D."/>
            <person name="Zhang D."/>
            <person name="Ding G."/>
            <person name="Shi L."/>
            <person name="Hou Q."/>
            <person name="Ye Y."/>
            <person name="Xu Y."/>
            <person name="Zhou H."/>
            <person name="Xiong C."/>
            <person name="Li S."/>
            <person name="Yu J."/>
            <person name="Hong S."/>
            <person name="Yu X."/>
            <person name="Zou P."/>
            <person name="Chen C."/>
            <person name="Chang X."/>
            <person name="Wang W."/>
            <person name="Lv Y."/>
            <person name="Sun Y."/>
            <person name="Ma L."/>
            <person name="Shen B."/>
            <person name="Zhu C."/>
        </authorList>
    </citation>
    <scope>NUCLEOTIDE SEQUENCE [LARGE SCALE GENOMIC DNA]</scope>
</reference>
<name>A0A084VB81_ANOSI</name>
<dbReference type="VEuPathDB" id="VectorBase:ASIS001781"/>
<dbReference type="InterPro" id="IPR019406">
    <property type="entry name" value="APLF_PBZ"/>
</dbReference>
<dbReference type="PANTHER" id="PTHR21315">
    <property type="entry name" value="APRATAXIN AND PNK-LIKE FACTOR-RELATED"/>
    <property type="match status" value="1"/>
</dbReference>
<organism evidence="3">
    <name type="scientific">Anopheles sinensis</name>
    <name type="common">Mosquito</name>
    <dbReference type="NCBI Taxonomy" id="74873"/>
    <lineage>
        <taxon>Eukaryota</taxon>
        <taxon>Metazoa</taxon>
        <taxon>Ecdysozoa</taxon>
        <taxon>Arthropoda</taxon>
        <taxon>Hexapoda</taxon>
        <taxon>Insecta</taxon>
        <taxon>Pterygota</taxon>
        <taxon>Neoptera</taxon>
        <taxon>Endopterygota</taxon>
        <taxon>Diptera</taxon>
        <taxon>Nematocera</taxon>
        <taxon>Culicoidea</taxon>
        <taxon>Culicidae</taxon>
        <taxon>Anophelinae</taxon>
        <taxon>Anopheles</taxon>
    </lineage>
</organism>
<dbReference type="OrthoDB" id="10256774at2759"/>
<evidence type="ECO:0000313" key="5">
    <source>
        <dbReference type="Proteomes" id="UP000030765"/>
    </source>
</evidence>
<dbReference type="Proteomes" id="UP000030765">
    <property type="component" value="Unassembled WGS sequence"/>
</dbReference>
<dbReference type="InterPro" id="IPR039253">
    <property type="entry name" value="APLF"/>
</dbReference>
<gene>
    <name evidence="3" type="ORF">ZHAS_00001351</name>
</gene>
<dbReference type="GO" id="GO:0006302">
    <property type="term" value="P:double-strand break repair"/>
    <property type="evidence" value="ECO:0007669"/>
    <property type="project" value="InterPro"/>
</dbReference>
<feature type="domain" description="PBZ-type" evidence="2">
    <location>
        <begin position="184"/>
        <end position="207"/>
    </location>
</feature>
<dbReference type="STRING" id="74873.A0A084VB81"/>
<reference evidence="4" key="2">
    <citation type="submission" date="2020-05" db="UniProtKB">
        <authorList>
            <consortium name="EnsemblMetazoa"/>
        </authorList>
    </citation>
    <scope>IDENTIFICATION</scope>
</reference>
<feature type="region of interest" description="Disordered" evidence="1">
    <location>
        <begin position="76"/>
        <end position="123"/>
    </location>
</feature>
<dbReference type="AlphaFoldDB" id="A0A084VB81"/>
<proteinExistence type="predicted"/>
<accession>A0A084VB81</accession>
<feature type="region of interest" description="Disordered" evidence="1">
    <location>
        <begin position="23"/>
        <end position="64"/>
    </location>
</feature>
<dbReference type="EMBL" id="ATLV01006058">
    <property type="status" value="NOT_ANNOTATED_CDS"/>
    <property type="molecule type" value="Genomic_DNA"/>
</dbReference>
<evidence type="ECO:0000256" key="1">
    <source>
        <dbReference type="SAM" id="MobiDB-lite"/>
    </source>
</evidence>